<dbReference type="GO" id="GO:0009380">
    <property type="term" value="C:excinuclease repair complex"/>
    <property type="evidence" value="ECO:0007669"/>
    <property type="project" value="InterPro"/>
</dbReference>
<dbReference type="Pfam" id="PF14520">
    <property type="entry name" value="HHH_5"/>
    <property type="match status" value="1"/>
</dbReference>
<dbReference type="InterPro" id="IPR001943">
    <property type="entry name" value="UVR_dom"/>
</dbReference>
<keyword evidence="1 7" id="KW-0963">Cytoplasm</keyword>
<evidence type="ECO:0000259" key="8">
    <source>
        <dbReference type="PROSITE" id="PS50151"/>
    </source>
</evidence>
<dbReference type="InterPro" id="IPR000305">
    <property type="entry name" value="GIY-YIG_endonuc"/>
</dbReference>
<dbReference type="RefSeq" id="WP_216748638.1">
    <property type="nucleotide sequence ID" value="NZ_JAGWDT010000029.1"/>
</dbReference>
<dbReference type="InterPro" id="IPR050066">
    <property type="entry name" value="UvrABC_protein_C"/>
</dbReference>
<organism evidence="11 12">
    <name type="scientific">Lactiplantibacillus pentosus</name>
    <name type="common">Lactobacillus pentosus</name>
    <dbReference type="NCBI Taxonomy" id="1589"/>
    <lineage>
        <taxon>Bacteria</taxon>
        <taxon>Bacillati</taxon>
        <taxon>Bacillota</taxon>
        <taxon>Bacilli</taxon>
        <taxon>Lactobacillales</taxon>
        <taxon>Lactobacillaceae</taxon>
        <taxon>Lactiplantibacillus</taxon>
    </lineage>
</organism>
<evidence type="ECO:0000259" key="10">
    <source>
        <dbReference type="PROSITE" id="PS50165"/>
    </source>
</evidence>
<feature type="domain" description="UvrC family homology region profile" evidence="10">
    <location>
        <begin position="248"/>
        <end position="467"/>
    </location>
</feature>
<dbReference type="InterPro" id="IPR047296">
    <property type="entry name" value="GIY-YIG_UvrC_Cho"/>
</dbReference>
<keyword evidence="2 7" id="KW-0227">DNA damage</keyword>
<comment type="subunit">
    <text evidence="7">Interacts with UvrB in an incision complex.</text>
</comment>
<dbReference type="AlphaFoldDB" id="A0AAW8WDY0"/>
<dbReference type="PROSITE" id="PS50165">
    <property type="entry name" value="UVRC"/>
    <property type="match status" value="1"/>
</dbReference>
<dbReference type="EMBL" id="JAVLAO010000001">
    <property type="protein sequence ID" value="MDT7038750.1"/>
    <property type="molecule type" value="Genomic_DNA"/>
</dbReference>
<evidence type="ECO:0000256" key="5">
    <source>
        <dbReference type="ARBA" id="ARBA00023204"/>
    </source>
</evidence>
<evidence type="ECO:0000256" key="6">
    <source>
        <dbReference type="ARBA" id="ARBA00023236"/>
    </source>
</evidence>
<feature type="domain" description="GIY-YIG" evidence="9">
    <location>
        <begin position="15"/>
        <end position="92"/>
    </location>
</feature>
<dbReference type="Pfam" id="PF22920">
    <property type="entry name" value="UvrC_RNaseH"/>
    <property type="match status" value="1"/>
</dbReference>
<reference evidence="11" key="1">
    <citation type="submission" date="2023-08" db="EMBL/GenBank/DDBJ databases">
        <authorList>
            <person name="Page C.A."/>
            <person name="Perez-Diaz I.M."/>
        </authorList>
    </citation>
    <scope>NUCLEOTIDE SEQUENCE</scope>
    <source>
        <strain evidence="11">1.8.9</strain>
    </source>
</reference>
<gene>
    <name evidence="7 11" type="primary">uvrC</name>
    <name evidence="11" type="ORF">RI555_07115</name>
</gene>
<dbReference type="NCBIfam" id="TIGR00194">
    <property type="entry name" value="uvrC"/>
    <property type="match status" value="1"/>
</dbReference>
<dbReference type="InterPro" id="IPR001162">
    <property type="entry name" value="UvrC_RNase_H_dom"/>
</dbReference>
<evidence type="ECO:0000313" key="11">
    <source>
        <dbReference type="EMBL" id="MDT7038750.1"/>
    </source>
</evidence>
<evidence type="ECO:0000256" key="1">
    <source>
        <dbReference type="ARBA" id="ARBA00022490"/>
    </source>
</evidence>
<dbReference type="InterPro" id="IPR004791">
    <property type="entry name" value="UvrC"/>
</dbReference>
<comment type="function">
    <text evidence="7">The UvrABC repair system catalyzes the recognition and processing of DNA lesions. UvrC both incises the 5' and 3' sides of the lesion. The N-terminal half is responsible for the 3' incision and the C-terminal half is responsible for the 5' incision.</text>
</comment>
<accession>A0AAW8WDY0</accession>
<dbReference type="GO" id="GO:0009381">
    <property type="term" value="F:excinuclease ABC activity"/>
    <property type="evidence" value="ECO:0007669"/>
    <property type="project" value="UniProtKB-UniRule"/>
</dbReference>
<evidence type="ECO:0000313" key="12">
    <source>
        <dbReference type="Proteomes" id="UP001263852"/>
    </source>
</evidence>
<proteinExistence type="inferred from homology"/>
<name>A0AAW8WDY0_LACPE</name>
<dbReference type="Pfam" id="PF08459">
    <property type="entry name" value="UvrC_RNaseH_dom"/>
    <property type="match status" value="1"/>
</dbReference>
<evidence type="ECO:0000259" key="9">
    <source>
        <dbReference type="PROSITE" id="PS50164"/>
    </source>
</evidence>
<dbReference type="GO" id="GO:0006289">
    <property type="term" value="P:nucleotide-excision repair"/>
    <property type="evidence" value="ECO:0007669"/>
    <property type="project" value="UniProtKB-UniRule"/>
</dbReference>
<evidence type="ECO:0000256" key="3">
    <source>
        <dbReference type="ARBA" id="ARBA00022769"/>
    </source>
</evidence>
<comment type="subcellular location">
    <subcellularLocation>
        <location evidence="7">Cytoplasm</location>
    </subcellularLocation>
</comment>
<comment type="similarity">
    <text evidence="7">Belongs to the UvrC family.</text>
</comment>
<keyword evidence="3 7" id="KW-0228">DNA excision</keyword>
<dbReference type="PANTHER" id="PTHR30562">
    <property type="entry name" value="UVRC/OXIDOREDUCTASE"/>
    <property type="match status" value="1"/>
</dbReference>
<dbReference type="GO" id="GO:0003677">
    <property type="term" value="F:DNA binding"/>
    <property type="evidence" value="ECO:0007669"/>
    <property type="project" value="UniProtKB-UniRule"/>
</dbReference>
<evidence type="ECO:0000256" key="2">
    <source>
        <dbReference type="ARBA" id="ARBA00022763"/>
    </source>
</evidence>
<dbReference type="Pfam" id="PF02151">
    <property type="entry name" value="UVR"/>
    <property type="match status" value="1"/>
</dbReference>
<dbReference type="Pfam" id="PF01541">
    <property type="entry name" value="GIY-YIG"/>
    <property type="match status" value="1"/>
</dbReference>
<dbReference type="Proteomes" id="UP001263852">
    <property type="component" value="Unassembled WGS sequence"/>
</dbReference>
<dbReference type="CDD" id="cd10434">
    <property type="entry name" value="GIY-YIG_UvrC_Cho"/>
    <property type="match status" value="1"/>
</dbReference>
<evidence type="ECO:0000256" key="4">
    <source>
        <dbReference type="ARBA" id="ARBA00022881"/>
    </source>
</evidence>
<comment type="caution">
    <text evidence="11">The sequence shown here is derived from an EMBL/GenBank/DDBJ whole genome shotgun (WGS) entry which is preliminary data.</text>
</comment>
<keyword evidence="6 7" id="KW-0742">SOS response</keyword>
<feature type="domain" description="UVR" evidence="8">
    <location>
        <begin position="197"/>
        <end position="232"/>
    </location>
</feature>
<keyword evidence="5 7" id="KW-0234">DNA repair</keyword>
<dbReference type="GO" id="GO:0005737">
    <property type="term" value="C:cytoplasm"/>
    <property type="evidence" value="ECO:0007669"/>
    <property type="project" value="UniProtKB-SubCell"/>
</dbReference>
<dbReference type="PROSITE" id="PS50164">
    <property type="entry name" value="GIY_YIG"/>
    <property type="match status" value="1"/>
</dbReference>
<dbReference type="HAMAP" id="MF_00203">
    <property type="entry name" value="UvrC"/>
    <property type="match status" value="1"/>
</dbReference>
<dbReference type="SMART" id="SM00465">
    <property type="entry name" value="GIYc"/>
    <property type="match status" value="1"/>
</dbReference>
<sequence length="604" mass="68753">MASAHIEHKLALLPDLPGCYLMKNLNSQIIYVGKAKNLKNRVRSYFKSSHTGKTARLVSEIADFEFIVTSTDKEAFLLEITLIQKHQPYFNIKLKKGTGYPYIKITNERDPQILIVSDVRKDGGYYFGPYPNVYAAQETVNFIQKVYPLRRCHGFQNRPCLYYHMGQCLGACFKTVPTSEYDAQIKRIKSFLNGHVETVKKQLTKRMTKASAELEFERAAELRDQLNYIEMTVEKQKIISNDNTPRDLFNFYLDKGWLSIQVFFIRQARLMKREKRLFPVVSTAPEEMTSFILQFYNRKNNVLPREVLVPSGLDKQVLSDILGIPVRTPQRGQKKDLLDMAHKNARIVLEEKFRLLELDERKTTGAMKEITDALGIPAGHKIEAFDHSHIQGADLVSAMVVFTDGQPNKKLYRKYKLRTVDHADEAASTREVIRRRYTRLLKEHAALPDLILMDGGEIQLEAAKDVLENELGLDTPVAAMVKNEHHKTADLLASAGDQHLHLDPKSQGFYLLQRIQDEVHRFAITFHRQVHTKHSLSSRLDEIPGVGHKTRNKLLRKFGSMSKIAAASVEDIQALGIAKNVAQTVKFSLAGGGVTPKHYQKGAT</sequence>
<protein>
    <recommendedName>
        <fullName evidence="7">UvrABC system protein C</fullName>
        <shortName evidence="7">Protein UvrC</shortName>
    </recommendedName>
    <alternativeName>
        <fullName evidence="7">Excinuclease ABC subunit C</fullName>
    </alternativeName>
</protein>
<dbReference type="FunFam" id="3.30.420.340:FF:000002">
    <property type="entry name" value="UvrABC system protein C"/>
    <property type="match status" value="1"/>
</dbReference>
<evidence type="ECO:0000256" key="7">
    <source>
        <dbReference type="HAMAP-Rule" id="MF_00203"/>
    </source>
</evidence>
<keyword evidence="4 7" id="KW-0267">Excision nuclease</keyword>
<dbReference type="FunFam" id="3.40.1440.10:FF:000001">
    <property type="entry name" value="UvrABC system protein C"/>
    <property type="match status" value="1"/>
</dbReference>
<dbReference type="GO" id="GO:0009432">
    <property type="term" value="P:SOS response"/>
    <property type="evidence" value="ECO:0007669"/>
    <property type="project" value="UniProtKB-UniRule"/>
</dbReference>
<dbReference type="PROSITE" id="PS50151">
    <property type="entry name" value="UVR"/>
    <property type="match status" value="1"/>
</dbReference>
<dbReference type="PANTHER" id="PTHR30562:SF1">
    <property type="entry name" value="UVRABC SYSTEM PROTEIN C"/>
    <property type="match status" value="1"/>
</dbReference>